<keyword evidence="3" id="KW-1185">Reference proteome</keyword>
<reference evidence="1 3" key="1">
    <citation type="submission" date="2018-11" db="EMBL/GenBank/DDBJ databases">
        <authorList>
            <consortium name="Pathogen Informatics"/>
        </authorList>
    </citation>
    <scope>NUCLEOTIDE SEQUENCE [LARGE SCALE GENOMIC DNA]</scope>
</reference>
<proteinExistence type="predicted"/>
<dbReference type="EMBL" id="UYYB01117550">
    <property type="protein sequence ID" value="VDM82413.1"/>
    <property type="molecule type" value="Genomic_DNA"/>
</dbReference>
<dbReference type="EMBL" id="UYYB01095406">
    <property type="protein sequence ID" value="VDM75497.1"/>
    <property type="molecule type" value="Genomic_DNA"/>
</dbReference>
<evidence type="ECO:0000313" key="1">
    <source>
        <dbReference type="EMBL" id="VDM75497.1"/>
    </source>
</evidence>
<evidence type="ECO:0000313" key="2">
    <source>
        <dbReference type="EMBL" id="VDM82413.1"/>
    </source>
</evidence>
<name>A0A3P7JHA1_STRVU</name>
<sequence>MSSREEKTQEQEDLEASTVATKLNGLKAKIARKETIVAKEMQEKNVSKDVMVGSASVMRVCTSSFVSIRVKKFEPHIPLDFQS</sequence>
<protein>
    <submittedName>
        <fullName evidence="1">Uncharacterized protein</fullName>
    </submittedName>
</protein>
<evidence type="ECO:0000313" key="3">
    <source>
        <dbReference type="Proteomes" id="UP000270094"/>
    </source>
</evidence>
<gene>
    <name evidence="1" type="ORF">SVUK_LOCUS10495</name>
    <name evidence="2" type="ORF">SVUK_LOCUS17411</name>
</gene>
<organism evidence="1 3">
    <name type="scientific">Strongylus vulgaris</name>
    <name type="common">Blood worm</name>
    <dbReference type="NCBI Taxonomy" id="40348"/>
    <lineage>
        <taxon>Eukaryota</taxon>
        <taxon>Metazoa</taxon>
        <taxon>Ecdysozoa</taxon>
        <taxon>Nematoda</taxon>
        <taxon>Chromadorea</taxon>
        <taxon>Rhabditida</taxon>
        <taxon>Rhabditina</taxon>
        <taxon>Rhabditomorpha</taxon>
        <taxon>Strongyloidea</taxon>
        <taxon>Strongylidae</taxon>
        <taxon>Strongylus</taxon>
    </lineage>
</organism>
<accession>A0A3P7JHA1</accession>
<dbReference type="AlphaFoldDB" id="A0A3P7JHA1"/>
<dbReference type="Proteomes" id="UP000270094">
    <property type="component" value="Unassembled WGS sequence"/>
</dbReference>